<evidence type="ECO:0000259" key="2">
    <source>
        <dbReference type="Pfam" id="PF23559"/>
    </source>
</evidence>
<sequence length="171" mass="19631">SLFPKDCRIDVHDLIKLWISQGLTKPSSQNQCLEDVGYEYFTDLLWRSFFQEPQMDNLGCIETCKMHDLMHDLAISVAGSRYVVIDQVMENLHNKIHHVSFDFSSLLPGNEVTESSLAQKRTIRTLLSCTSGDDILDGVQISDFVLSNFKRLWTLKSSEHPKIAKLRAWEN</sequence>
<dbReference type="InParanoid" id="A0A2P5AKR9"/>
<accession>A0A2P5AKR9</accession>
<keyword evidence="1" id="KW-0677">Repeat</keyword>
<dbReference type="InterPro" id="IPR036388">
    <property type="entry name" value="WH-like_DNA-bd_sf"/>
</dbReference>
<protein>
    <recommendedName>
        <fullName evidence="2">Disease resistance protein winged helix domain-containing protein</fullName>
    </recommendedName>
</protein>
<dbReference type="GO" id="GO:0098542">
    <property type="term" value="P:defense response to other organism"/>
    <property type="evidence" value="ECO:0007669"/>
    <property type="project" value="TreeGrafter"/>
</dbReference>
<dbReference type="STRING" id="63057.A0A2P5AKR9"/>
<feature type="domain" description="Disease resistance protein winged helix" evidence="2">
    <location>
        <begin position="2"/>
        <end position="74"/>
    </location>
</feature>
<evidence type="ECO:0000313" key="3">
    <source>
        <dbReference type="EMBL" id="PON37071.1"/>
    </source>
</evidence>
<organism evidence="3 4">
    <name type="scientific">Trema orientale</name>
    <name type="common">Charcoal tree</name>
    <name type="synonym">Celtis orientalis</name>
    <dbReference type="NCBI Taxonomy" id="63057"/>
    <lineage>
        <taxon>Eukaryota</taxon>
        <taxon>Viridiplantae</taxon>
        <taxon>Streptophyta</taxon>
        <taxon>Embryophyta</taxon>
        <taxon>Tracheophyta</taxon>
        <taxon>Spermatophyta</taxon>
        <taxon>Magnoliopsida</taxon>
        <taxon>eudicotyledons</taxon>
        <taxon>Gunneridae</taxon>
        <taxon>Pentapetalae</taxon>
        <taxon>rosids</taxon>
        <taxon>fabids</taxon>
        <taxon>Rosales</taxon>
        <taxon>Cannabaceae</taxon>
        <taxon>Trema</taxon>
    </lineage>
</organism>
<dbReference type="Gene3D" id="1.10.10.10">
    <property type="entry name" value="Winged helix-like DNA-binding domain superfamily/Winged helix DNA-binding domain"/>
    <property type="match status" value="1"/>
</dbReference>
<evidence type="ECO:0000313" key="4">
    <source>
        <dbReference type="Proteomes" id="UP000237000"/>
    </source>
</evidence>
<dbReference type="PANTHER" id="PTHR23155">
    <property type="entry name" value="DISEASE RESISTANCE PROTEIN RP"/>
    <property type="match status" value="1"/>
</dbReference>
<dbReference type="EMBL" id="JXTC01000803">
    <property type="protein sequence ID" value="PON37071.1"/>
    <property type="molecule type" value="Genomic_DNA"/>
</dbReference>
<dbReference type="PANTHER" id="PTHR23155:SF1211">
    <property type="entry name" value="OS09G0313500 PROTEIN"/>
    <property type="match status" value="1"/>
</dbReference>
<feature type="non-terminal residue" evidence="3">
    <location>
        <position position="1"/>
    </location>
</feature>
<reference evidence="4" key="1">
    <citation type="submission" date="2016-06" db="EMBL/GenBank/DDBJ databases">
        <title>Parallel loss of symbiosis genes in relatives of nitrogen-fixing non-legume Parasponia.</title>
        <authorList>
            <person name="Van Velzen R."/>
            <person name="Holmer R."/>
            <person name="Bu F."/>
            <person name="Rutten L."/>
            <person name="Van Zeijl A."/>
            <person name="Liu W."/>
            <person name="Santuari L."/>
            <person name="Cao Q."/>
            <person name="Sharma T."/>
            <person name="Shen D."/>
            <person name="Roswanjaya Y."/>
            <person name="Wardhani T."/>
            <person name="Kalhor M.S."/>
            <person name="Jansen J."/>
            <person name="Van den Hoogen J."/>
            <person name="Gungor B."/>
            <person name="Hartog M."/>
            <person name="Hontelez J."/>
            <person name="Verver J."/>
            <person name="Yang W.-C."/>
            <person name="Schijlen E."/>
            <person name="Repin R."/>
            <person name="Schilthuizen M."/>
            <person name="Schranz E."/>
            <person name="Heidstra R."/>
            <person name="Miyata K."/>
            <person name="Fedorova E."/>
            <person name="Kohlen W."/>
            <person name="Bisseling T."/>
            <person name="Smit S."/>
            <person name="Geurts R."/>
        </authorList>
    </citation>
    <scope>NUCLEOTIDE SEQUENCE [LARGE SCALE GENOMIC DNA]</scope>
    <source>
        <strain evidence="4">cv. RG33-2</strain>
    </source>
</reference>
<dbReference type="AlphaFoldDB" id="A0A2P5AKR9"/>
<proteinExistence type="predicted"/>
<dbReference type="Pfam" id="PF23559">
    <property type="entry name" value="WHD_DRP"/>
    <property type="match status" value="1"/>
</dbReference>
<dbReference type="OrthoDB" id="1750311at2759"/>
<dbReference type="Proteomes" id="UP000237000">
    <property type="component" value="Unassembled WGS sequence"/>
</dbReference>
<keyword evidence="4" id="KW-1185">Reference proteome</keyword>
<comment type="caution">
    <text evidence="3">The sequence shown here is derived from an EMBL/GenBank/DDBJ whole genome shotgun (WGS) entry which is preliminary data.</text>
</comment>
<gene>
    <name evidence="3" type="ORF">TorRG33x02_348110</name>
</gene>
<dbReference type="InterPro" id="IPR058922">
    <property type="entry name" value="WHD_DRP"/>
</dbReference>
<dbReference type="InterPro" id="IPR044974">
    <property type="entry name" value="Disease_R_plants"/>
</dbReference>
<evidence type="ECO:0000256" key="1">
    <source>
        <dbReference type="ARBA" id="ARBA00022737"/>
    </source>
</evidence>
<name>A0A2P5AKR9_TREOI</name>